<feature type="compositionally biased region" description="Polar residues" evidence="1">
    <location>
        <begin position="308"/>
        <end position="317"/>
    </location>
</feature>
<feature type="compositionally biased region" description="Pro residues" evidence="1">
    <location>
        <begin position="38"/>
        <end position="47"/>
    </location>
</feature>
<dbReference type="PANTHER" id="PTHR35441:SF2">
    <property type="entry name" value="CIRCADIAN-ASSOCIATED TRANSCRIPTIONAL REPRESSOR"/>
    <property type="match status" value="1"/>
</dbReference>
<dbReference type="GO" id="GO:0005634">
    <property type="term" value="C:nucleus"/>
    <property type="evidence" value="ECO:0007669"/>
    <property type="project" value="TreeGrafter"/>
</dbReference>
<dbReference type="GeneID" id="127353010"/>
<dbReference type="GO" id="GO:0045892">
    <property type="term" value="P:negative regulation of DNA-templated transcription"/>
    <property type="evidence" value="ECO:0007669"/>
    <property type="project" value="TreeGrafter"/>
</dbReference>
<dbReference type="Proteomes" id="UP000694389">
    <property type="component" value="Unassembled WGS sequence"/>
</dbReference>
<sequence>MSATDSDNSIDWLASDYEDNESEQEFDCTRKHSQTEAPPSPSTPPHLSPSDSSCCRSGEVKEGVSNWSEVREASSRGSPPGCTETWDSTIGLCKTQQGEKANGKNTQQALKRPRGSMEEECRERQLISNVSEKSRIFSRKCMELRCYIHPLSSILNGLRSGRYRERLSSFQESVAMDRIQRIMGVLQNPCMGEKYINIILKMEDMLKSWFPNVKLQDQLAVTQTEEAVPTKKPKLSPVTTNAAVSPVTISDPPAGVKSLRVTDLTPPGAYSASNLKWLHTSPICSPTAEQAQAGPRHLLSPRDRDLTQDSAVSSSTDSHTKTDLVPRGPPPSKINAPCLERLLKSTESIITRKGTGSLMDSSWS</sequence>
<gene>
    <name evidence="2" type="primary">LOC127353010</name>
</gene>
<feature type="compositionally biased region" description="Polar residues" evidence="1">
    <location>
        <begin position="95"/>
        <end position="109"/>
    </location>
</feature>
<reference evidence="2" key="2">
    <citation type="submission" date="2025-09" db="UniProtKB">
        <authorList>
            <consortium name="Ensembl"/>
        </authorList>
    </citation>
    <scope>IDENTIFICATION</scope>
</reference>
<dbReference type="GeneTree" id="ENSGT00940000164936"/>
<dbReference type="GO" id="GO:0000978">
    <property type="term" value="F:RNA polymerase II cis-regulatory region sequence-specific DNA binding"/>
    <property type="evidence" value="ECO:0007669"/>
    <property type="project" value="TreeGrafter"/>
</dbReference>
<dbReference type="AlphaFoldDB" id="A0A8P4KLK8"/>
<protein>
    <recommendedName>
        <fullName evidence="4">Circadian-associated transcriptional repressor</fullName>
    </recommendedName>
</protein>
<dbReference type="GO" id="GO:0032922">
    <property type="term" value="P:circadian regulation of gene expression"/>
    <property type="evidence" value="ECO:0007669"/>
    <property type="project" value="InterPro"/>
</dbReference>
<accession>A0A8P4KLK8</accession>
<organism evidence="2 3">
    <name type="scientific">Dicentrarchus labrax</name>
    <name type="common">European seabass</name>
    <name type="synonym">Morone labrax</name>
    <dbReference type="NCBI Taxonomy" id="13489"/>
    <lineage>
        <taxon>Eukaryota</taxon>
        <taxon>Metazoa</taxon>
        <taxon>Chordata</taxon>
        <taxon>Craniata</taxon>
        <taxon>Vertebrata</taxon>
        <taxon>Euteleostomi</taxon>
        <taxon>Actinopterygii</taxon>
        <taxon>Neopterygii</taxon>
        <taxon>Teleostei</taxon>
        <taxon>Neoteleostei</taxon>
        <taxon>Acanthomorphata</taxon>
        <taxon>Eupercaria</taxon>
        <taxon>Moronidae</taxon>
        <taxon>Dicentrarchus</taxon>
    </lineage>
</organism>
<dbReference type="Pfam" id="PF15673">
    <property type="entry name" value="Ciart"/>
    <property type="match status" value="1"/>
</dbReference>
<feature type="compositionally biased region" description="Acidic residues" evidence="1">
    <location>
        <begin position="16"/>
        <end position="26"/>
    </location>
</feature>
<dbReference type="Ensembl" id="ENSDLAT00005076191.1">
    <property type="protein sequence ID" value="ENSDLAP00005074110.1"/>
    <property type="gene ID" value="ENSDLAG00005030483.1"/>
</dbReference>
<feature type="region of interest" description="Disordered" evidence="1">
    <location>
        <begin position="287"/>
        <end position="337"/>
    </location>
</feature>
<name>A0A8P4KLK8_DICLA</name>
<evidence type="ECO:0000313" key="2">
    <source>
        <dbReference type="Ensembl" id="ENSDLAP00005074110.1"/>
    </source>
</evidence>
<dbReference type="OrthoDB" id="9949430at2759"/>
<dbReference type="PANTHER" id="PTHR35441">
    <property type="entry name" value="CIRCADIAN-ASSOCIATED TRANSCRIPTIONAL REPRESSOR"/>
    <property type="match status" value="1"/>
</dbReference>
<dbReference type="InterPro" id="IPR031373">
    <property type="entry name" value="Ciart"/>
</dbReference>
<dbReference type="RefSeq" id="XP_051237903.1">
    <property type="nucleotide sequence ID" value="XM_051381943.1"/>
</dbReference>
<reference evidence="2" key="1">
    <citation type="submission" date="2025-08" db="UniProtKB">
        <authorList>
            <consortium name="Ensembl"/>
        </authorList>
    </citation>
    <scope>IDENTIFICATION</scope>
</reference>
<keyword evidence="3" id="KW-1185">Reference proteome</keyword>
<evidence type="ECO:0000256" key="1">
    <source>
        <dbReference type="SAM" id="MobiDB-lite"/>
    </source>
</evidence>
<evidence type="ECO:0000313" key="3">
    <source>
        <dbReference type="Proteomes" id="UP000694389"/>
    </source>
</evidence>
<dbReference type="OMA" id="RIFSRKC"/>
<proteinExistence type="predicted"/>
<evidence type="ECO:0008006" key="4">
    <source>
        <dbReference type="Google" id="ProtNLM"/>
    </source>
</evidence>
<feature type="region of interest" description="Disordered" evidence="1">
    <location>
        <begin position="95"/>
        <end position="117"/>
    </location>
</feature>
<feature type="region of interest" description="Disordered" evidence="1">
    <location>
        <begin position="1"/>
        <end position="82"/>
    </location>
</feature>